<dbReference type="EMBL" id="BAABHM010000005">
    <property type="protein sequence ID" value="GAA4691212.1"/>
    <property type="molecule type" value="Genomic_DNA"/>
</dbReference>
<gene>
    <name evidence="3" type="ORF">GCM10023198_07530</name>
</gene>
<evidence type="ECO:0008006" key="5">
    <source>
        <dbReference type="Google" id="ProtNLM"/>
    </source>
</evidence>
<organism evidence="3 4">
    <name type="scientific">Promicromonospora umidemergens</name>
    <dbReference type="NCBI Taxonomy" id="629679"/>
    <lineage>
        <taxon>Bacteria</taxon>
        <taxon>Bacillati</taxon>
        <taxon>Actinomycetota</taxon>
        <taxon>Actinomycetes</taxon>
        <taxon>Micrococcales</taxon>
        <taxon>Promicromonosporaceae</taxon>
        <taxon>Promicromonospora</taxon>
    </lineage>
</organism>
<keyword evidence="2" id="KW-0812">Transmembrane</keyword>
<comment type="caution">
    <text evidence="3">The sequence shown here is derived from an EMBL/GenBank/DDBJ whole genome shotgun (WGS) entry which is preliminary data.</text>
</comment>
<dbReference type="RefSeq" id="WP_253878267.1">
    <property type="nucleotide sequence ID" value="NZ_BAABHM010000005.1"/>
</dbReference>
<keyword evidence="2" id="KW-0472">Membrane</keyword>
<dbReference type="Proteomes" id="UP001500843">
    <property type="component" value="Unassembled WGS sequence"/>
</dbReference>
<sequence>MSGEAIALLVVSLVVVWGGLAVSIVALARRPERTDWPQGWQHEGGQEDRPDEPVEHDT</sequence>
<keyword evidence="4" id="KW-1185">Reference proteome</keyword>
<dbReference type="NCBIfam" id="NF033493">
    <property type="entry name" value="MetS_like_NSS"/>
    <property type="match status" value="1"/>
</dbReference>
<dbReference type="Pfam" id="PF16951">
    <property type="entry name" value="MaAIMP_sms"/>
    <property type="match status" value="1"/>
</dbReference>
<name>A0ABP8WKM8_9MICO</name>
<reference evidence="4" key="1">
    <citation type="journal article" date="2019" name="Int. J. Syst. Evol. Microbiol.">
        <title>The Global Catalogue of Microorganisms (GCM) 10K type strain sequencing project: providing services to taxonomists for standard genome sequencing and annotation.</title>
        <authorList>
            <consortium name="The Broad Institute Genomics Platform"/>
            <consortium name="The Broad Institute Genome Sequencing Center for Infectious Disease"/>
            <person name="Wu L."/>
            <person name="Ma J."/>
        </authorList>
    </citation>
    <scope>NUCLEOTIDE SEQUENCE [LARGE SCALE GENOMIC DNA]</scope>
    <source>
        <strain evidence="4">JCM 17975</strain>
    </source>
</reference>
<feature type="compositionally biased region" description="Basic and acidic residues" evidence="1">
    <location>
        <begin position="44"/>
        <end position="58"/>
    </location>
</feature>
<evidence type="ECO:0000313" key="3">
    <source>
        <dbReference type="EMBL" id="GAA4691212.1"/>
    </source>
</evidence>
<keyword evidence="2" id="KW-1133">Transmembrane helix</keyword>
<accession>A0ABP8WKM8</accession>
<evidence type="ECO:0000313" key="4">
    <source>
        <dbReference type="Proteomes" id="UP001500843"/>
    </source>
</evidence>
<protein>
    <recommendedName>
        <fullName evidence="5">Methionine/alanine importer small subunit</fullName>
    </recommendedName>
</protein>
<evidence type="ECO:0000256" key="1">
    <source>
        <dbReference type="SAM" id="MobiDB-lite"/>
    </source>
</evidence>
<evidence type="ECO:0000256" key="2">
    <source>
        <dbReference type="SAM" id="Phobius"/>
    </source>
</evidence>
<proteinExistence type="predicted"/>
<feature type="transmembrane region" description="Helical" evidence="2">
    <location>
        <begin position="6"/>
        <end position="28"/>
    </location>
</feature>
<dbReference type="InterPro" id="IPR031596">
    <property type="entry name" value="MaAIMP_sms"/>
</dbReference>
<feature type="region of interest" description="Disordered" evidence="1">
    <location>
        <begin position="35"/>
        <end position="58"/>
    </location>
</feature>